<reference evidence="1 2" key="1">
    <citation type="journal article" date="2014" name="Agronomy (Basel)">
        <title>A Draft Genome Sequence for Ensete ventricosum, the Drought-Tolerant Tree Against Hunger.</title>
        <authorList>
            <person name="Harrison J."/>
            <person name="Moore K.A."/>
            <person name="Paszkiewicz K."/>
            <person name="Jones T."/>
            <person name="Grant M."/>
            <person name="Ambacheew D."/>
            <person name="Muzemil S."/>
            <person name="Studholme D.J."/>
        </authorList>
    </citation>
    <scope>NUCLEOTIDE SEQUENCE [LARGE SCALE GENOMIC DNA]</scope>
</reference>
<name>A0A426Z3J6_ENSVE</name>
<dbReference type="EMBL" id="AMZH03008631">
    <property type="protein sequence ID" value="RRT58536.1"/>
    <property type="molecule type" value="Genomic_DNA"/>
</dbReference>
<evidence type="ECO:0000313" key="1">
    <source>
        <dbReference type="EMBL" id="RRT58536.1"/>
    </source>
</evidence>
<comment type="caution">
    <text evidence="1">The sequence shown here is derived from an EMBL/GenBank/DDBJ whole genome shotgun (WGS) entry which is preliminary data.</text>
</comment>
<protein>
    <submittedName>
        <fullName evidence="1">Uncharacterized protein</fullName>
    </submittedName>
</protein>
<proteinExistence type="predicted"/>
<organism evidence="1 2">
    <name type="scientific">Ensete ventricosum</name>
    <name type="common">Abyssinian banana</name>
    <name type="synonym">Musa ensete</name>
    <dbReference type="NCBI Taxonomy" id="4639"/>
    <lineage>
        <taxon>Eukaryota</taxon>
        <taxon>Viridiplantae</taxon>
        <taxon>Streptophyta</taxon>
        <taxon>Embryophyta</taxon>
        <taxon>Tracheophyta</taxon>
        <taxon>Spermatophyta</taxon>
        <taxon>Magnoliopsida</taxon>
        <taxon>Liliopsida</taxon>
        <taxon>Zingiberales</taxon>
        <taxon>Musaceae</taxon>
        <taxon>Ensete</taxon>
    </lineage>
</organism>
<dbReference type="AlphaFoldDB" id="A0A426Z3J6"/>
<sequence>MCSTSRSFLQFPVVEEISRRRRKFMKRTLLFRVSMEEARKEQENERRGLCCSHQMVRSMGSLHVEGLRRVTFHSDVLSFAFAVLVWLCERVAQAAIAARSCAVFDVGLLELPQHAEHPLRSGMLPLETPLSMGDTQELFFEMAQKSLVVPWNAIASAWKQAGDTALLPCPLDSTRVDKGPGVVRRDALPENLVSWNDLLGGYMSKTKQPQPSMVGWTRNSSTVDGALLGCSNLIRLFRRARRFIELIYRL</sequence>
<dbReference type="Proteomes" id="UP000287651">
    <property type="component" value="Unassembled WGS sequence"/>
</dbReference>
<evidence type="ECO:0000313" key="2">
    <source>
        <dbReference type="Proteomes" id="UP000287651"/>
    </source>
</evidence>
<accession>A0A426Z3J6</accession>
<gene>
    <name evidence="1" type="ORF">B296_00001354</name>
</gene>